<dbReference type="InterPro" id="IPR001900">
    <property type="entry name" value="RNase_II/R"/>
</dbReference>
<comment type="catalytic activity">
    <reaction evidence="1 7">
        <text>Exonucleolytic cleavage in the 3'- to 5'-direction to yield nucleoside 5'-phosphates.</text>
        <dbReference type="EC" id="3.1.13.1"/>
    </reaction>
</comment>
<dbReference type="EMBL" id="FOVR01000004">
    <property type="protein sequence ID" value="SFO29983.1"/>
    <property type="molecule type" value="Genomic_DNA"/>
</dbReference>
<dbReference type="Gene3D" id="2.40.50.140">
    <property type="entry name" value="Nucleic acid-binding proteins"/>
    <property type="match status" value="1"/>
</dbReference>
<dbReference type="Pfam" id="PF17876">
    <property type="entry name" value="CSD2"/>
    <property type="match status" value="1"/>
</dbReference>
<dbReference type="NCBIfam" id="TIGR02063">
    <property type="entry name" value="RNase_R"/>
    <property type="match status" value="1"/>
</dbReference>
<dbReference type="InterPro" id="IPR022966">
    <property type="entry name" value="RNase_II/R_CS"/>
</dbReference>
<evidence type="ECO:0000256" key="4">
    <source>
        <dbReference type="ARBA" id="ARBA00022801"/>
    </source>
</evidence>
<protein>
    <recommendedName>
        <fullName evidence="7">Ribonuclease R</fullName>
        <shortName evidence="7">RNase R</shortName>
        <ecNumber evidence="7">3.1.13.1</ecNumber>
    </recommendedName>
</protein>
<dbReference type="InterPro" id="IPR004476">
    <property type="entry name" value="RNase_II/RNase_R"/>
</dbReference>
<dbReference type="EC" id="3.1.13.1" evidence="7"/>
<dbReference type="SMART" id="SM00316">
    <property type="entry name" value="S1"/>
    <property type="match status" value="1"/>
</dbReference>
<dbReference type="InterPro" id="IPR012340">
    <property type="entry name" value="NA-bd_OB-fold"/>
</dbReference>
<dbReference type="CDD" id="cd04471">
    <property type="entry name" value="S1_RNase_R"/>
    <property type="match status" value="1"/>
</dbReference>
<feature type="region of interest" description="Disordered" evidence="8">
    <location>
        <begin position="729"/>
        <end position="779"/>
    </location>
</feature>
<evidence type="ECO:0000256" key="6">
    <source>
        <dbReference type="ARBA" id="ARBA00022884"/>
    </source>
</evidence>
<comment type="function">
    <text evidence="7">3'-5' exoribonuclease that releases 5'-nucleoside monophosphates and is involved in maturation of structured RNAs.</text>
</comment>
<comment type="similarity">
    <text evidence="7">Belongs to the RNR ribonuclease family. RNase R subfamily.</text>
</comment>
<dbReference type="InterPro" id="IPR040476">
    <property type="entry name" value="CSD2"/>
</dbReference>
<dbReference type="PANTHER" id="PTHR23355">
    <property type="entry name" value="RIBONUCLEASE"/>
    <property type="match status" value="1"/>
</dbReference>
<dbReference type="GO" id="GO:0003723">
    <property type="term" value="F:RNA binding"/>
    <property type="evidence" value="ECO:0007669"/>
    <property type="project" value="UniProtKB-UniRule"/>
</dbReference>
<dbReference type="InterPro" id="IPR050180">
    <property type="entry name" value="RNR_Ribonuclease"/>
</dbReference>
<keyword evidence="2 7" id="KW-0963">Cytoplasm</keyword>
<dbReference type="PROSITE" id="PS50126">
    <property type="entry name" value="S1"/>
    <property type="match status" value="1"/>
</dbReference>
<dbReference type="Pfam" id="PF00773">
    <property type="entry name" value="RNB"/>
    <property type="match status" value="1"/>
</dbReference>
<gene>
    <name evidence="7" type="primary">rnr</name>
    <name evidence="10" type="ORF">SAMN04488056_104316</name>
</gene>
<dbReference type="GO" id="GO:0006402">
    <property type="term" value="P:mRNA catabolic process"/>
    <property type="evidence" value="ECO:0007669"/>
    <property type="project" value="TreeGrafter"/>
</dbReference>
<keyword evidence="11" id="KW-1185">Reference proteome</keyword>
<evidence type="ECO:0000256" key="2">
    <source>
        <dbReference type="ARBA" id="ARBA00022490"/>
    </source>
</evidence>
<dbReference type="InterPro" id="IPR003029">
    <property type="entry name" value="S1_domain"/>
</dbReference>
<evidence type="ECO:0000256" key="1">
    <source>
        <dbReference type="ARBA" id="ARBA00001849"/>
    </source>
</evidence>
<name>A0A1I5G2D2_9HYPH</name>
<comment type="subcellular location">
    <subcellularLocation>
        <location evidence="7">Cytoplasm</location>
    </subcellularLocation>
</comment>
<evidence type="ECO:0000256" key="8">
    <source>
        <dbReference type="SAM" id="MobiDB-lite"/>
    </source>
</evidence>
<dbReference type="STRING" id="655353.SAMN04488056_104316"/>
<dbReference type="GO" id="GO:0008859">
    <property type="term" value="F:exoribonuclease II activity"/>
    <property type="evidence" value="ECO:0007669"/>
    <property type="project" value="UniProtKB-UniRule"/>
</dbReference>
<evidence type="ECO:0000313" key="11">
    <source>
        <dbReference type="Proteomes" id="UP000199236"/>
    </source>
</evidence>
<dbReference type="SUPFAM" id="SSF50249">
    <property type="entry name" value="Nucleic acid-binding proteins"/>
    <property type="match status" value="3"/>
</dbReference>
<dbReference type="PROSITE" id="PS01175">
    <property type="entry name" value="RIBONUCLEASE_II"/>
    <property type="match status" value="1"/>
</dbReference>
<dbReference type="PANTHER" id="PTHR23355:SF9">
    <property type="entry name" value="DIS3-LIKE EXONUCLEASE 2"/>
    <property type="match status" value="1"/>
</dbReference>
<keyword evidence="3 7" id="KW-0540">Nuclease</keyword>
<dbReference type="SMART" id="SM00955">
    <property type="entry name" value="RNB"/>
    <property type="match status" value="1"/>
</dbReference>
<evidence type="ECO:0000259" key="9">
    <source>
        <dbReference type="PROSITE" id="PS50126"/>
    </source>
</evidence>
<feature type="domain" description="S1 motif" evidence="9">
    <location>
        <begin position="646"/>
        <end position="727"/>
    </location>
</feature>
<feature type="compositionally biased region" description="Basic residues" evidence="8">
    <location>
        <begin position="756"/>
        <end position="779"/>
    </location>
</feature>
<feature type="compositionally biased region" description="Basic residues" evidence="8">
    <location>
        <begin position="732"/>
        <end position="749"/>
    </location>
</feature>
<evidence type="ECO:0000313" key="10">
    <source>
        <dbReference type="EMBL" id="SFO29983.1"/>
    </source>
</evidence>
<dbReference type="HAMAP" id="MF_01895">
    <property type="entry name" value="RNase_R"/>
    <property type="match status" value="1"/>
</dbReference>
<dbReference type="Pfam" id="PF00575">
    <property type="entry name" value="S1"/>
    <property type="match status" value="1"/>
</dbReference>
<dbReference type="AlphaFoldDB" id="A0A1I5G2D2"/>
<keyword evidence="5 7" id="KW-0269">Exonuclease</keyword>
<sequence length="779" mass="85918">MIRKRRPTMEDGLPSKDEILAFIAENPGKAGKREIARAFGISGGARIGLKRILKELTEDGHIEKSRKRLVKSGELPAVGVYRVSERDPQGDLIGVPVKWEGSDENATPPRLLIEPDKKSKAVPGIGDRVLAKLIERDLEQFELPGIRQAVRVIKILPKREDSILGIYRRDPINGGGRLVPIDKKTQELSIDDASKGDASEGDLVAVSITRSGRSKTPRAHVREVIGPMASEQAVSMIAIHALGIPYIFPDAVLTEAERATQPDLKGREDWRDVPLITIDPADAKDHDDAIYAEPDDDPANEGGVIAYVAIADVAYHVRMGGNIDREAIKRGNSVYFPDRVVPMLPERISNDLCSLREGEDRPSMAVRMVFDKTGKKKRHSFHRVMIRVAAGISYNQAQSAIDDTTDEVTGPILESILKPLWAGYEVLKTGRDAREPLELDIPERKLMLKPDGTIDRVVIPPRLDAHKLVEEFMIQANVAAAETLEKHKQGLIYRIHDNPSPEKLEGLREFLQSMDLSFPKGGNLRPSMFNAILRRTAETEQAPLVSQVVLRSQAQAEYNPENIGHFGLNLLKYAHFTSPIRRYADLVVHRALIAALKLGDDGLPAGFDGKLADIAGHISTTERRAMAAERDTKDRLIAAFLSDKVGARFTGKISGVTRVGLFVQLSDTGADGFIPASTLGYDYYHYDEPNHQLIGEATGETFRLGDIVDVKLVEAAPLAGALRFEMLTEGRRHPKGKAPGHLTRNKGRGKGSFGSKGRKKPGTTRPRTVKPRVKKGRKR</sequence>
<dbReference type="NCBIfam" id="TIGR00358">
    <property type="entry name" value="3_prime_RNase"/>
    <property type="match status" value="1"/>
</dbReference>
<dbReference type="Proteomes" id="UP000199236">
    <property type="component" value="Unassembled WGS sequence"/>
</dbReference>
<reference evidence="10 11" key="1">
    <citation type="submission" date="2016-10" db="EMBL/GenBank/DDBJ databases">
        <authorList>
            <person name="de Groot N.N."/>
        </authorList>
    </citation>
    <scope>NUCLEOTIDE SEQUENCE [LARGE SCALE GENOMIC DNA]</scope>
    <source>
        <strain evidence="10 11">CGMCC 1.9157</strain>
    </source>
</reference>
<accession>A0A1I5G2D2</accession>
<keyword evidence="6 7" id="KW-0694">RNA-binding</keyword>
<dbReference type="InterPro" id="IPR011805">
    <property type="entry name" value="RNase_R"/>
</dbReference>
<keyword evidence="4 7" id="KW-0378">Hydrolase</keyword>
<organism evidence="10 11">
    <name type="scientific">Cohaesibacter marisflavi</name>
    <dbReference type="NCBI Taxonomy" id="655353"/>
    <lineage>
        <taxon>Bacteria</taxon>
        <taxon>Pseudomonadati</taxon>
        <taxon>Pseudomonadota</taxon>
        <taxon>Alphaproteobacteria</taxon>
        <taxon>Hyphomicrobiales</taxon>
        <taxon>Cohaesibacteraceae</taxon>
    </lineage>
</organism>
<proteinExistence type="inferred from homology"/>
<dbReference type="GO" id="GO:0005829">
    <property type="term" value="C:cytosol"/>
    <property type="evidence" value="ECO:0007669"/>
    <property type="project" value="TreeGrafter"/>
</dbReference>
<evidence type="ECO:0000256" key="3">
    <source>
        <dbReference type="ARBA" id="ARBA00022722"/>
    </source>
</evidence>
<evidence type="ECO:0000256" key="5">
    <source>
        <dbReference type="ARBA" id="ARBA00022839"/>
    </source>
</evidence>
<evidence type="ECO:0000256" key="7">
    <source>
        <dbReference type="HAMAP-Rule" id="MF_01895"/>
    </source>
</evidence>